<dbReference type="Pfam" id="PF07859">
    <property type="entry name" value="Abhydrolase_3"/>
    <property type="match status" value="1"/>
</dbReference>
<feature type="domain" description="Alpha/beta hydrolase fold-3" evidence="2">
    <location>
        <begin position="31"/>
        <end position="162"/>
    </location>
</feature>
<gene>
    <name evidence="3" type="ORF">I6N95_07200</name>
</gene>
<dbReference type="InterPro" id="IPR013094">
    <property type="entry name" value="AB_hydrolase_3"/>
</dbReference>
<protein>
    <submittedName>
        <fullName evidence="3">Alpha/beta hydrolase</fullName>
    </submittedName>
</protein>
<sequence>MKEIYQYSHHQDLPLMASFYPAENRKEGLTLIYFHGGGLIYGNRDDLPTAYIELLNNHGYHLLTVDYPLIPEVTIAEITACLSAAIDWFKLEHNQLLGLGSANFCLFGRSAGAYLSLLLAHQHNNSQLKGIVSFYGYDRLDYPAFNQASSYYKKYPAVPFMTVYQLTQGAPKSQASINERFPIYLSYRQTGQWVKQLLGKNPQPDFSLTSKSLQELPPTFLAASRDDQDVPFDISLKMAQQIPENYLYQVKELPHDFDADSRNPAAQEAYRQLINWLNRLK</sequence>
<dbReference type="SUPFAM" id="SSF53474">
    <property type="entry name" value="alpha/beta-Hydrolases"/>
    <property type="match status" value="1"/>
</dbReference>
<dbReference type="EMBL" id="JAEEGA010000004">
    <property type="protein sequence ID" value="MBP1040786.1"/>
    <property type="molecule type" value="Genomic_DNA"/>
</dbReference>
<dbReference type="InterPro" id="IPR029058">
    <property type="entry name" value="AB_hydrolase_fold"/>
</dbReference>
<dbReference type="Gene3D" id="3.40.50.1820">
    <property type="entry name" value="alpha/beta hydrolase"/>
    <property type="match status" value="1"/>
</dbReference>
<evidence type="ECO:0000313" key="4">
    <source>
        <dbReference type="Proteomes" id="UP000674938"/>
    </source>
</evidence>
<keyword evidence="1 3" id="KW-0378">Hydrolase</keyword>
<name>A0A940P6S2_9ENTE</name>
<dbReference type="GO" id="GO:0016787">
    <property type="term" value="F:hydrolase activity"/>
    <property type="evidence" value="ECO:0007669"/>
    <property type="project" value="UniProtKB-KW"/>
</dbReference>
<dbReference type="AlphaFoldDB" id="A0A940P6S2"/>
<evidence type="ECO:0000256" key="1">
    <source>
        <dbReference type="ARBA" id="ARBA00022801"/>
    </source>
</evidence>
<dbReference type="PANTHER" id="PTHR48081">
    <property type="entry name" value="AB HYDROLASE SUPERFAMILY PROTEIN C4A8.06C"/>
    <property type="match status" value="1"/>
</dbReference>
<proteinExistence type="predicted"/>
<dbReference type="Proteomes" id="UP000674938">
    <property type="component" value="Unassembled WGS sequence"/>
</dbReference>
<evidence type="ECO:0000313" key="3">
    <source>
        <dbReference type="EMBL" id="MBP1040786.1"/>
    </source>
</evidence>
<reference evidence="3" key="1">
    <citation type="submission" date="2020-12" db="EMBL/GenBank/DDBJ databases">
        <title>Vagococcus allomyrinae sp. nov. and Enterococcus lavae sp. nov., isolated from the larvae of Allomyrina dichotoma.</title>
        <authorList>
            <person name="Lee S.D."/>
        </authorList>
    </citation>
    <scope>NUCLEOTIDE SEQUENCE</scope>
    <source>
        <strain evidence="3">BWB3-3</strain>
    </source>
</reference>
<comment type="caution">
    <text evidence="3">The sequence shown here is derived from an EMBL/GenBank/DDBJ whole genome shotgun (WGS) entry which is preliminary data.</text>
</comment>
<keyword evidence="4" id="KW-1185">Reference proteome</keyword>
<accession>A0A940P6S2</accession>
<evidence type="ECO:0000259" key="2">
    <source>
        <dbReference type="Pfam" id="PF07859"/>
    </source>
</evidence>
<dbReference type="InterPro" id="IPR050300">
    <property type="entry name" value="GDXG_lipolytic_enzyme"/>
</dbReference>
<dbReference type="RefSeq" id="WP_209526179.1">
    <property type="nucleotide sequence ID" value="NZ_JAEEGA010000004.1"/>
</dbReference>
<organism evidence="3 4">
    <name type="scientific">Vagococcus allomyrinae</name>
    <dbReference type="NCBI Taxonomy" id="2794353"/>
    <lineage>
        <taxon>Bacteria</taxon>
        <taxon>Bacillati</taxon>
        <taxon>Bacillota</taxon>
        <taxon>Bacilli</taxon>
        <taxon>Lactobacillales</taxon>
        <taxon>Enterococcaceae</taxon>
        <taxon>Vagococcus</taxon>
    </lineage>
</organism>